<dbReference type="Pfam" id="PF18146">
    <property type="entry name" value="CinA_KH"/>
    <property type="match status" value="1"/>
</dbReference>
<evidence type="ECO:0000313" key="4">
    <source>
        <dbReference type="Proteomes" id="UP000824231"/>
    </source>
</evidence>
<dbReference type="Gene3D" id="3.30.70.2860">
    <property type="match status" value="1"/>
</dbReference>
<dbReference type="PANTHER" id="PTHR13939">
    <property type="entry name" value="NICOTINAMIDE-NUCLEOTIDE AMIDOHYDROLASE PNCC"/>
    <property type="match status" value="1"/>
</dbReference>
<accession>A0A9D1VI45</accession>
<dbReference type="HAMAP" id="MF_00226_B">
    <property type="entry name" value="CinA_B"/>
    <property type="match status" value="1"/>
</dbReference>
<comment type="similarity">
    <text evidence="1">Belongs to the CinA family.</text>
</comment>
<dbReference type="SUPFAM" id="SSF53218">
    <property type="entry name" value="Molybdenum cofactor biosynthesis proteins"/>
    <property type="match status" value="1"/>
</dbReference>
<evidence type="ECO:0000313" key="3">
    <source>
        <dbReference type="EMBL" id="HIX35790.1"/>
    </source>
</evidence>
<dbReference type="SMART" id="SM00852">
    <property type="entry name" value="MoCF_biosynth"/>
    <property type="match status" value="1"/>
</dbReference>
<protein>
    <recommendedName>
        <fullName evidence="1">Putative competence-damage inducible protein</fullName>
    </recommendedName>
</protein>
<dbReference type="EMBL" id="DXFH01000022">
    <property type="protein sequence ID" value="HIX35790.1"/>
    <property type="molecule type" value="Genomic_DNA"/>
</dbReference>
<dbReference type="Gene3D" id="3.40.980.10">
    <property type="entry name" value="MoaB/Mog-like domain"/>
    <property type="match status" value="1"/>
</dbReference>
<dbReference type="InterPro" id="IPR008136">
    <property type="entry name" value="CinA_C"/>
</dbReference>
<reference evidence="3" key="2">
    <citation type="submission" date="2021-04" db="EMBL/GenBank/DDBJ databases">
        <authorList>
            <person name="Gilroy R."/>
        </authorList>
    </citation>
    <scope>NUCLEOTIDE SEQUENCE</scope>
    <source>
        <strain evidence="3">ChiSxjej3B15-572</strain>
    </source>
</reference>
<dbReference type="SUPFAM" id="SSF142433">
    <property type="entry name" value="CinA-like"/>
    <property type="match status" value="1"/>
</dbReference>
<dbReference type="PANTHER" id="PTHR13939:SF0">
    <property type="entry name" value="NMN AMIDOHYDROLASE-LIKE PROTEIN YFAY"/>
    <property type="match status" value="1"/>
</dbReference>
<dbReference type="NCBIfam" id="TIGR00200">
    <property type="entry name" value="cinA_nterm"/>
    <property type="match status" value="1"/>
</dbReference>
<reference evidence="3" key="1">
    <citation type="journal article" date="2021" name="PeerJ">
        <title>Extensive microbial diversity within the chicken gut microbiome revealed by metagenomics and culture.</title>
        <authorList>
            <person name="Gilroy R."/>
            <person name="Ravi A."/>
            <person name="Getino M."/>
            <person name="Pursley I."/>
            <person name="Horton D.L."/>
            <person name="Alikhan N.F."/>
            <person name="Baker D."/>
            <person name="Gharbi K."/>
            <person name="Hall N."/>
            <person name="Watson M."/>
            <person name="Adriaenssens E.M."/>
            <person name="Foster-Nyarko E."/>
            <person name="Jarju S."/>
            <person name="Secka A."/>
            <person name="Antonio M."/>
            <person name="Oren A."/>
            <person name="Chaudhuri R.R."/>
            <person name="La Ragione R."/>
            <person name="Hildebrand F."/>
            <person name="Pallen M.J."/>
        </authorList>
    </citation>
    <scope>NUCLEOTIDE SEQUENCE</scope>
    <source>
        <strain evidence="3">ChiSxjej3B15-572</strain>
    </source>
</reference>
<dbReference type="Gene3D" id="3.90.950.20">
    <property type="entry name" value="CinA-like"/>
    <property type="match status" value="1"/>
</dbReference>
<feature type="domain" description="MoaB/Mog" evidence="2">
    <location>
        <begin position="4"/>
        <end position="171"/>
    </location>
</feature>
<dbReference type="CDD" id="cd00885">
    <property type="entry name" value="cinA"/>
    <property type="match status" value="1"/>
</dbReference>
<dbReference type="InterPro" id="IPR036425">
    <property type="entry name" value="MoaB/Mog-like_dom_sf"/>
</dbReference>
<proteinExistence type="inferred from homology"/>
<sequence>MEAEIIAVGTEITLGQIVNSNGRLLADQLRQLGIESHWQVTIDDDPNRIDQAIQQAWSRTELIFVCGGLGPTDDDRTLQATADALKIGLKVDEEQWQAIQKDFQRRQIPMVPDNKRQAYYLAGGEPLANPVGLAVGSFWQGRGHTVVVLPGPPREFKAMVTESLLPKLKALTGKPIMSRNMHFVGCSESELMDRIQEYLTTKEVVVTSYVQPNEVQVRLTVHGEARTEANRLLDQVEHDIVQTVGQHYFGTGNNISLVREVVTLLKAKHLHITAAESLTGGLFQATICSVPGASNVFNGGLVTYAAAVKEKLLGVPTDTIDKFGVVSAETAEAMAIHSKQLLNADIGVGFTGVAGPDSLEGQPAGTVWIGIAYPDHVESFELHLSKQLGRQNIRMQSVQRALLLIYHGLK</sequence>
<evidence type="ECO:0000256" key="1">
    <source>
        <dbReference type="HAMAP-Rule" id="MF_00226"/>
    </source>
</evidence>
<dbReference type="AlphaFoldDB" id="A0A9D1VI45"/>
<dbReference type="Proteomes" id="UP000824231">
    <property type="component" value="Unassembled WGS sequence"/>
</dbReference>
<dbReference type="NCBIfam" id="NF001813">
    <property type="entry name" value="PRK00549.1"/>
    <property type="match status" value="1"/>
</dbReference>
<organism evidence="3 4">
    <name type="scientific">Candidatus Limosilactobacillus merdigallinarum</name>
    <dbReference type="NCBI Taxonomy" id="2838652"/>
    <lineage>
        <taxon>Bacteria</taxon>
        <taxon>Bacillati</taxon>
        <taxon>Bacillota</taxon>
        <taxon>Bacilli</taxon>
        <taxon>Lactobacillales</taxon>
        <taxon>Lactobacillaceae</taxon>
        <taxon>Limosilactobacillus</taxon>
    </lineage>
</organism>
<evidence type="ECO:0000259" key="2">
    <source>
        <dbReference type="SMART" id="SM00852"/>
    </source>
</evidence>
<dbReference type="Pfam" id="PF02464">
    <property type="entry name" value="CinA"/>
    <property type="match status" value="1"/>
</dbReference>
<dbReference type="NCBIfam" id="TIGR00199">
    <property type="entry name" value="PncC_domain"/>
    <property type="match status" value="1"/>
</dbReference>
<gene>
    <name evidence="1" type="primary">cinA</name>
    <name evidence="3" type="ORF">H9856_05290</name>
</gene>
<name>A0A9D1VI45_9LACO</name>
<dbReference type="InterPro" id="IPR050101">
    <property type="entry name" value="CinA"/>
</dbReference>
<dbReference type="InterPro" id="IPR036653">
    <property type="entry name" value="CinA-like_C"/>
</dbReference>
<dbReference type="InterPro" id="IPR008135">
    <property type="entry name" value="Competence-induced_CinA"/>
</dbReference>
<dbReference type="InterPro" id="IPR041424">
    <property type="entry name" value="CinA_KH"/>
</dbReference>
<dbReference type="Pfam" id="PF00994">
    <property type="entry name" value="MoCF_biosynth"/>
    <property type="match status" value="1"/>
</dbReference>
<comment type="caution">
    <text evidence="3">The sequence shown here is derived from an EMBL/GenBank/DDBJ whole genome shotgun (WGS) entry which is preliminary data.</text>
</comment>
<dbReference type="PIRSF" id="PIRSF006728">
    <property type="entry name" value="CinA"/>
    <property type="match status" value="1"/>
</dbReference>
<dbReference type="InterPro" id="IPR001453">
    <property type="entry name" value="MoaB/Mog_dom"/>
</dbReference>